<protein>
    <submittedName>
        <fullName evidence="1">Uncharacterized protein</fullName>
    </submittedName>
</protein>
<comment type="caution">
    <text evidence="1">The sequence shown here is derived from an EMBL/GenBank/DDBJ whole genome shotgun (WGS) entry which is preliminary data.</text>
</comment>
<gene>
    <name evidence="1" type="ORF">S03H2_16409</name>
</gene>
<accession>X1G6R9</accession>
<reference evidence="1" key="1">
    <citation type="journal article" date="2014" name="Front. Microbiol.">
        <title>High frequency of phylogenetically diverse reductive dehalogenase-homologous genes in deep subseafloor sedimentary metagenomes.</title>
        <authorList>
            <person name="Kawai M."/>
            <person name="Futagami T."/>
            <person name="Toyoda A."/>
            <person name="Takaki Y."/>
            <person name="Nishi S."/>
            <person name="Hori S."/>
            <person name="Arai W."/>
            <person name="Tsubouchi T."/>
            <person name="Morono Y."/>
            <person name="Uchiyama I."/>
            <person name="Ito T."/>
            <person name="Fujiyama A."/>
            <person name="Inagaki F."/>
            <person name="Takami H."/>
        </authorList>
    </citation>
    <scope>NUCLEOTIDE SEQUENCE</scope>
    <source>
        <strain evidence="1">Expedition CK06-06</strain>
    </source>
</reference>
<evidence type="ECO:0000313" key="1">
    <source>
        <dbReference type="EMBL" id="GAH40505.1"/>
    </source>
</evidence>
<proteinExistence type="predicted"/>
<organism evidence="1">
    <name type="scientific">marine sediment metagenome</name>
    <dbReference type="NCBI Taxonomy" id="412755"/>
    <lineage>
        <taxon>unclassified sequences</taxon>
        <taxon>metagenomes</taxon>
        <taxon>ecological metagenomes</taxon>
    </lineage>
</organism>
<dbReference type="AlphaFoldDB" id="X1G6R9"/>
<sequence>MNGHVKKSEVKNRLNHLKYKLTAFCDDGDLTVAFSMGQGYCGITFFDTWITERALSDLEGMVLRKVKKTNWLSLGDLINIACSVVFRKYPHLKERELNSRENKAA</sequence>
<dbReference type="EMBL" id="BARU01008381">
    <property type="protein sequence ID" value="GAH40505.1"/>
    <property type="molecule type" value="Genomic_DNA"/>
</dbReference>
<name>X1G6R9_9ZZZZ</name>